<protein>
    <submittedName>
        <fullName evidence="1">Uncharacterized protein</fullName>
    </submittedName>
</protein>
<gene>
    <name evidence="1" type="ORF">NON19_02340</name>
</gene>
<reference evidence="1 2" key="1">
    <citation type="submission" date="2022-06" db="EMBL/GenBank/DDBJ databases">
        <title>Draft genome sequence of type strain Streptomyces rubrisoli DSM 42083.</title>
        <authorList>
            <person name="Duangmal K."/>
            <person name="Klaysubun C."/>
        </authorList>
    </citation>
    <scope>NUCLEOTIDE SEQUENCE [LARGE SCALE GENOMIC DNA]</scope>
    <source>
        <strain evidence="1 2">DSM 42083</strain>
    </source>
</reference>
<proteinExistence type="predicted"/>
<comment type="caution">
    <text evidence="1">The sequence shown here is derived from an EMBL/GenBank/DDBJ whole genome shotgun (WGS) entry which is preliminary data.</text>
</comment>
<dbReference type="Proteomes" id="UP001206206">
    <property type="component" value="Unassembled WGS sequence"/>
</dbReference>
<name>A0ABT1P685_9ACTN</name>
<dbReference type="EMBL" id="JANFNH010000001">
    <property type="protein sequence ID" value="MCQ4040894.1"/>
    <property type="molecule type" value="Genomic_DNA"/>
</dbReference>
<accession>A0ABT1P685</accession>
<organism evidence="1 2">
    <name type="scientific">Streptantibioticus rubrisoli</name>
    <dbReference type="NCBI Taxonomy" id="1387313"/>
    <lineage>
        <taxon>Bacteria</taxon>
        <taxon>Bacillati</taxon>
        <taxon>Actinomycetota</taxon>
        <taxon>Actinomycetes</taxon>
        <taxon>Kitasatosporales</taxon>
        <taxon>Streptomycetaceae</taxon>
        <taxon>Streptantibioticus</taxon>
    </lineage>
</organism>
<evidence type="ECO:0000313" key="2">
    <source>
        <dbReference type="Proteomes" id="UP001206206"/>
    </source>
</evidence>
<keyword evidence="2" id="KW-1185">Reference proteome</keyword>
<evidence type="ECO:0000313" key="1">
    <source>
        <dbReference type="EMBL" id="MCQ4040894.1"/>
    </source>
</evidence>
<sequence length="160" mass="17503">MSTTRISPAAASAAPVRIAANATVTKRLGHWTTDRRFEVRAHRGQAVLDLRSPQIPDGDIRIDVDLDHAVLKLLVADDATLDDWDLRRTGRGRVKDTQRPQAQAGRRIVIVGRMHSGEIRVQRGGFAVLTAMCSRAYLADVRRAHQEGGMPTVADPAGTH</sequence>
<dbReference type="RefSeq" id="WP_255924827.1">
    <property type="nucleotide sequence ID" value="NZ_JANFNH010000001.1"/>
</dbReference>